<dbReference type="InterPro" id="IPR002305">
    <property type="entry name" value="aa-tRNA-synth_Ic"/>
</dbReference>
<dbReference type="NCBIfam" id="TIGR00233">
    <property type="entry name" value="trpS"/>
    <property type="match status" value="1"/>
</dbReference>
<keyword evidence="11" id="KW-1185">Reference proteome</keyword>
<dbReference type="InterPro" id="IPR050203">
    <property type="entry name" value="Trp-tRNA_synthetase"/>
</dbReference>
<keyword evidence="3 9" id="KW-0436">Ligase</keyword>
<keyword evidence="5 9" id="KW-0067">ATP-binding</keyword>
<sequence>MTTQPTRPTIVSGMRPTGRLHLGHLHGALANWVRLQDEAECFFFSADWHALTTNYHAPEIIKQSEREMFVDFIAAGIDPQKATLFVQSHVKEHAELFLLLGMITPVGWLERSPTYKEIRENITDRDLALYGFLGYPVLMTADIILYKATRVPVGVDQVPHLELSREIVRKFNFHYGEVFPEPQPMLTAAPKILGTDGRKMSKSYGNTIDLGESVESTQKKIMGMVTDPARKRRQDPGNPDVCGIFYLHKVTSEADTITWVDQNCRTAGIGCVDCKKKLLEKLLPEQERMRVRRDALLARPKDLDDIVQLGTEKARAAAARTMDQVRKAMKLE</sequence>
<evidence type="ECO:0000256" key="9">
    <source>
        <dbReference type="RuleBase" id="RU363036"/>
    </source>
</evidence>
<dbReference type="InterPro" id="IPR002306">
    <property type="entry name" value="Trp-tRNA-ligase"/>
</dbReference>
<keyword evidence="6 9" id="KW-0648">Protein biosynthesis</keyword>
<proteinExistence type="inferred from homology"/>
<evidence type="ECO:0000256" key="2">
    <source>
        <dbReference type="ARBA" id="ARBA00013161"/>
    </source>
</evidence>
<evidence type="ECO:0000256" key="3">
    <source>
        <dbReference type="ARBA" id="ARBA00022598"/>
    </source>
</evidence>
<dbReference type="PROSITE" id="PS00178">
    <property type="entry name" value="AA_TRNA_LIGASE_I"/>
    <property type="match status" value="1"/>
</dbReference>
<evidence type="ECO:0000313" key="10">
    <source>
        <dbReference type="EMBL" id="BDG06556.1"/>
    </source>
</evidence>
<dbReference type="Gene3D" id="1.10.240.10">
    <property type="entry name" value="Tyrosyl-Transfer RNA Synthetase"/>
    <property type="match status" value="1"/>
</dbReference>
<dbReference type="Proteomes" id="UP001162891">
    <property type="component" value="Chromosome"/>
</dbReference>
<dbReference type="InterPro" id="IPR014729">
    <property type="entry name" value="Rossmann-like_a/b/a_fold"/>
</dbReference>
<evidence type="ECO:0000313" key="11">
    <source>
        <dbReference type="Proteomes" id="UP001162891"/>
    </source>
</evidence>
<dbReference type="InterPro" id="IPR001412">
    <property type="entry name" value="aa-tRNA-synth_I_CS"/>
</dbReference>
<evidence type="ECO:0000256" key="7">
    <source>
        <dbReference type="ARBA" id="ARBA00023146"/>
    </source>
</evidence>
<dbReference type="PANTHER" id="PTHR43766:SF1">
    <property type="entry name" value="TRYPTOPHAN--TRNA LIGASE, MITOCHONDRIAL"/>
    <property type="match status" value="1"/>
</dbReference>
<comment type="similarity">
    <text evidence="1 9">Belongs to the class-I aminoacyl-tRNA synthetase family.</text>
</comment>
<dbReference type="PANTHER" id="PTHR43766">
    <property type="entry name" value="TRYPTOPHAN--TRNA LIGASE, MITOCHONDRIAL"/>
    <property type="match status" value="1"/>
</dbReference>
<evidence type="ECO:0000256" key="8">
    <source>
        <dbReference type="NCBIfam" id="TIGR00233"/>
    </source>
</evidence>
<dbReference type="CDD" id="cd00806">
    <property type="entry name" value="TrpRS_core"/>
    <property type="match status" value="1"/>
</dbReference>
<keyword evidence="4 9" id="KW-0547">Nucleotide-binding</keyword>
<dbReference type="Pfam" id="PF00579">
    <property type="entry name" value="tRNA-synt_1b"/>
    <property type="match status" value="1"/>
</dbReference>
<dbReference type="SUPFAM" id="SSF52374">
    <property type="entry name" value="Nucleotidylyl transferase"/>
    <property type="match status" value="1"/>
</dbReference>
<gene>
    <name evidence="10" type="primary">trpS</name>
    <name evidence="10" type="ORF">AMOR_55520</name>
</gene>
<evidence type="ECO:0000256" key="4">
    <source>
        <dbReference type="ARBA" id="ARBA00022741"/>
    </source>
</evidence>
<dbReference type="PRINTS" id="PR01039">
    <property type="entry name" value="TRNASYNTHTRP"/>
</dbReference>
<evidence type="ECO:0000256" key="1">
    <source>
        <dbReference type="ARBA" id="ARBA00005594"/>
    </source>
</evidence>
<accession>A0ABM7X432</accession>
<dbReference type="EMBL" id="AP025591">
    <property type="protein sequence ID" value="BDG06556.1"/>
    <property type="molecule type" value="Genomic_DNA"/>
</dbReference>
<dbReference type="EC" id="6.1.1.2" evidence="2 8"/>
<organism evidence="10 11">
    <name type="scientific">Anaeromyxobacter oryzae</name>
    <dbReference type="NCBI Taxonomy" id="2918170"/>
    <lineage>
        <taxon>Bacteria</taxon>
        <taxon>Pseudomonadati</taxon>
        <taxon>Myxococcota</taxon>
        <taxon>Myxococcia</taxon>
        <taxon>Myxococcales</taxon>
        <taxon>Cystobacterineae</taxon>
        <taxon>Anaeromyxobacteraceae</taxon>
        <taxon>Anaeromyxobacter</taxon>
    </lineage>
</organism>
<dbReference type="Gene3D" id="3.40.50.620">
    <property type="entry name" value="HUPs"/>
    <property type="match status" value="1"/>
</dbReference>
<dbReference type="GO" id="GO:0016874">
    <property type="term" value="F:ligase activity"/>
    <property type="evidence" value="ECO:0007669"/>
    <property type="project" value="UniProtKB-KW"/>
</dbReference>
<dbReference type="RefSeq" id="WP_248356860.1">
    <property type="nucleotide sequence ID" value="NZ_AP025591.1"/>
</dbReference>
<name>A0ABM7X432_9BACT</name>
<evidence type="ECO:0000256" key="5">
    <source>
        <dbReference type="ARBA" id="ARBA00022840"/>
    </source>
</evidence>
<evidence type="ECO:0000256" key="6">
    <source>
        <dbReference type="ARBA" id="ARBA00022917"/>
    </source>
</evidence>
<protein>
    <recommendedName>
        <fullName evidence="2 8">Tryptophan--tRNA ligase</fullName>
        <ecNumber evidence="2 8">6.1.1.2</ecNumber>
    </recommendedName>
</protein>
<reference evidence="11" key="1">
    <citation type="journal article" date="2022" name="Int. J. Syst. Evol. Microbiol.">
        <title>Anaeromyxobacter oryzae sp. nov., Anaeromyxobacter diazotrophicus sp. nov. and Anaeromyxobacter paludicola sp. nov., isolated from paddy soils.</title>
        <authorList>
            <person name="Itoh H."/>
            <person name="Xu Z."/>
            <person name="Mise K."/>
            <person name="Masuda Y."/>
            <person name="Ushijima N."/>
            <person name="Hayakawa C."/>
            <person name="Shiratori Y."/>
            <person name="Senoo K."/>
        </authorList>
    </citation>
    <scope>NUCLEOTIDE SEQUENCE [LARGE SCALE GENOMIC DNA]</scope>
    <source>
        <strain evidence="11">Red232</strain>
    </source>
</reference>
<keyword evidence="7 9" id="KW-0030">Aminoacyl-tRNA synthetase</keyword>